<evidence type="ECO:0000256" key="1">
    <source>
        <dbReference type="SAM" id="MobiDB-lite"/>
    </source>
</evidence>
<dbReference type="EMBL" id="JACFYJ010000008">
    <property type="protein sequence ID" value="MEI5997068.1"/>
    <property type="molecule type" value="Genomic_DNA"/>
</dbReference>
<comment type="caution">
    <text evidence="3">The sequence shown here is derived from an EMBL/GenBank/DDBJ whole genome shotgun (WGS) entry which is preliminary data.</text>
</comment>
<dbReference type="InterPro" id="IPR003346">
    <property type="entry name" value="Transposase_20"/>
</dbReference>
<proteinExistence type="predicted"/>
<sequence>MREQLAALKLRLARCDQRSPLTPAAVTSRDAPANCLAVWRVTSGTLAATVPDAHIFRNGRQFGAWLGLTPRQHSAGGQDAARTHEPAGQRLSAHAAGPGRPKYVAVGVAS</sequence>
<evidence type="ECO:0000313" key="4">
    <source>
        <dbReference type="Proteomes" id="UP001386437"/>
    </source>
</evidence>
<reference evidence="3 4" key="1">
    <citation type="journal article" date="2022" name="Arch. Microbiol.">
        <title>Paraburkholderia bengalensis sp. nov. isolated from roots of Oryza sativa, IR64.</title>
        <authorList>
            <person name="Nag P."/>
            <person name="Mondal N."/>
            <person name="Sarkar J."/>
            <person name="Das S."/>
        </authorList>
    </citation>
    <scope>NUCLEOTIDE SEQUENCE [LARGE SCALE GENOMIC DNA]</scope>
    <source>
        <strain evidence="3 4">IR64_4_BI</strain>
    </source>
</reference>
<evidence type="ECO:0000259" key="2">
    <source>
        <dbReference type="Pfam" id="PF02371"/>
    </source>
</evidence>
<protein>
    <submittedName>
        <fullName evidence="3">Transposase</fullName>
    </submittedName>
</protein>
<feature type="region of interest" description="Disordered" evidence="1">
    <location>
        <begin position="70"/>
        <end position="100"/>
    </location>
</feature>
<keyword evidence="4" id="KW-1185">Reference proteome</keyword>
<evidence type="ECO:0000313" key="3">
    <source>
        <dbReference type="EMBL" id="MEI5997068.1"/>
    </source>
</evidence>
<feature type="domain" description="Transposase IS116/IS110/IS902 C-terminal" evidence="2">
    <location>
        <begin position="40"/>
        <end position="82"/>
    </location>
</feature>
<name>A0ABU8IP29_9BURK</name>
<accession>A0ABU8IP29</accession>
<dbReference type="Proteomes" id="UP001386437">
    <property type="component" value="Unassembled WGS sequence"/>
</dbReference>
<gene>
    <name evidence="3" type="ORF">H3V53_07585</name>
</gene>
<dbReference type="Pfam" id="PF02371">
    <property type="entry name" value="Transposase_20"/>
    <property type="match status" value="1"/>
</dbReference>
<dbReference type="RefSeq" id="WP_336597441.1">
    <property type="nucleotide sequence ID" value="NZ_JACFYJ010000008.1"/>
</dbReference>
<organism evidence="3 4">
    <name type="scientific">Paraburkholderia bengalensis</name>
    <dbReference type="NCBI Taxonomy" id="2747562"/>
    <lineage>
        <taxon>Bacteria</taxon>
        <taxon>Pseudomonadati</taxon>
        <taxon>Pseudomonadota</taxon>
        <taxon>Betaproteobacteria</taxon>
        <taxon>Burkholderiales</taxon>
        <taxon>Burkholderiaceae</taxon>
        <taxon>Paraburkholderia</taxon>
    </lineage>
</organism>